<evidence type="ECO:0000256" key="3">
    <source>
        <dbReference type="ARBA" id="ARBA00022729"/>
    </source>
</evidence>
<dbReference type="EMBL" id="PQIB02000003">
    <property type="protein sequence ID" value="RLN30388.1"/>
    <property type="molecule type" value="Genomic_DNA"/>
</dbReference>
<evidence type="ECO:0000313" key="8">
    <source>
        <dbReference type="EMBL" id="RLN30388.1"/>
    </source>
</evidence>
<sequence length="204" mass="21066">MALSQSAQLGLATALFGVLSFVLAVLAESPSSRRVCLLGNQPPYGTPIQQGGGVVVCRFPRDPTVALSALAAACSALSALAAACSAALGALAVFFPYGGRHVPRNVLLGHTPLYVFLHVAVGVTVAGVGTTVWATATEAMLHVRNVHRDLAYACPTAETGVLGGAAFLNLDAMLFWIVCLMLVGNVRTDYFEEHGGDGAGVEEK</sequence>
<dbReference type="GO" id="GO:0012505">
    <property type="term" value="C:endomembrane system"/>
    <property type="evidence" value="ECO:0007669"/>
    <property type="project" value="UniProtKB-SubCell"/>
</dbReference>
<evidence type="ECO:0000256" key="6">
    <source>
        <dbReference type="ARBA" id="ARBA00029467"/>
    </source>
</evidence>
<name>A0A3L6T446_PANMI</name>
<proteinExistence type="inferred from homology"/>
<keyword evidence="9" id="KW-1185">Reference proteome</keyword>
<feature type="transmembrane region" description="Helical" evidence="7">
    <location>
        <begin position="67"/>
        <end position="95"/>
    </location>
</feature>
<keyword evidence="2 7" id="KW-0812">Transmembrane</keyword>
<accession>A0A3L6T446</accession>
<dbReference type="PANTHER" id="PTHR31769">
    <property type="entry name" value="OS07G0462200 PROTEIN-RELATED"/>
    <property type="match status" value="1"/>
</dbReference>
<gene>
    <name evidence="8" type="ORF">C2845_PM05G35220</name>
</gene>
<reference evidence="9" key="1">
    <citation type="journal article" date="2019" name="Nat. Commun.">
        <title>The genome of broomcorn millet.</title>
        <authorList>
            <person name="Zou C."/>
            <person name="Miki D."/>
            <person name="Li D."/>
            <person name="Tang Q."/>
            <person name="Xiao L."/>
            <person name="Rajput S."/>
            <person name="Deng P."/>
            <person name="Jia W."/>
            <person name="Huang R."/>
            <person name="Zhang M."/>
            <person name="Sun Y."/>
            <person name="Hu J."/>
            <person name="Fu X."/>
            <person name="Schnable P.S."/>
            <person name="Li F."/>
            <person name="Zhang H."/>
            <person name="Feng B."/>
            <person name="Zhu X."/>
            <person name="Liu R."/>
            <person name="Schnable J.C."/>
            <person name="Zhu J.-K."/>
            <person name="Zhang H."/>
        </authorList>
    </citation>
    <scope>NUCLEOTIDE SEQUENCE [LARGE SCALE GENOMIC DNA]</scope>
</reference>
<dbReference type="InterPro" id="IPR052222">
    <property type="entry name" value="DESIGUAL"/>
</dbReference>
<feature type="transmembrane region" description="Helical" evidence="7">
    <location>
        <begin position="6"/>
        <end position="27"/>
    </location>
</feature>
<dbReference type="STRING" id="4540.A0A3L6T446"/>
<keyword evidence="3" id="KW-0732">Signal</keyword>
<dbReference type="AlphaFoldDB" id="A0A3L6T446"/>
<evidence type="ECO:0000256" key="2">
    <source>
        <dbReference type="ARBA" id="ARBA00022692"/>
    </source>
</evidence>
<comment type="similarity">
    <text evidence="6">Belongs to the DESIGUAL family.</text>
</comment>
<keyword evidence="4 7" id="KW-1133">Transmembrane helix</keyword>
<feature type="transmembrane region" description="Helical" evidence="7">
    <location>
        <begin position="115"/>
        <end position="141"/>
    </location>
</feature>
<evidence type="ECO:0000313" key="9">
    <source>
        <dbReference type="Proteomes" id="UP000275267"/>
    </source>
</evidence>
<keyword evidence="5 7" id="KW-0472">Membrane</keyword>
<organism evidence="8 9">
    <name type="scientific">Panicum miliaceum</name>
    <name type="common">Proso millet</name>
    <name type="synonym">Broomcorn millet</name>
    <dbReference type="NCBI Taxonomy" id="4540"/>
    <lineage>
        <taxon>Eukaryota</taxon>
        <taxon>Viridiplantae</taxon>
        <taxon>Streptophyta</taxon>
        <taxon>Embryophyta</taxon>
        <taxon>Tracheophyta</taxon>
        <taxon>Spermatophyta</taxon>
        <taxon>Magnoliopsida</taxon>
        <taxon>Liliopsida</taxon>
        <taxon>Poales</taxon>
        <taxon>Poaceae</taxon>
        <taxon>PACMAD clade</taxon>
        <taxon>Panicoideae</taxon>
        <taxon>Panicodae</taxon>
        <taxon>Paniceae</taxon>
        <taxon>Panicinae</taxon>
        <taxon>Panicum</taxon>
        <taxon>Panicum sect. Panicum</taxon>
    </lineage>
</organism>
<dbReference type="InterPro" id="IPR009606">
    <property type="entry name" value="DEAL/Modifying_wall_lignin1/2"/>
</dbReference>
<evidence type="ECO:0000256" key="5">
    <source>
        <dbReference type="ARBA" id="ARBA00023136"/>
    </source>
</evidence>
<protein>
    <submittedName>
        <fullName evidence="8">Uncharacterized protein</fullName>
    </submittedName>
</protein>
<dbReference type="Pfam" id="PF06749">
    <property type="entry name" value="DUF1218"/>
    <property type="match status" value="1"/>
</dbReference>
<dbReference type="OrthoDB" id="1931917at2759"/>
<feature type="transmembrane region" description="Helical" evidence="7">
    <location>
        <begin position="161"/>
        <end position="183"/>
    </location>
</feature>
<dbReference type="Proteomes" id="UP000275267">
    <property type="component" value="Unassembled WGS sequence"/>
</dbReference>
<evidence type="ECO:0000256" key="4">
    <source>
        <dbReference type="ARBA" id="ARBA00022989"/>
    </source>
</evidence>
<evidence type="ECO:0000256" key="1">
    <source>
        <dbReference type="ARBA" id="ARBA00004127"/>
    </source>
</evidence>
<comment type="caution">
    <text evidence="8">The sequence shown here is derived from an EMBL/GenBank/DDBJ whole genome shotgun (WGS) entry which is preliminary data.</text>
</comment>
<evidence type="ECO:0000256" key="7">
    <source>
        <dbReference type="SAM" id="Phobius"/>
    </source>
</evidence>
<comment type="subcellular location">
    <subcellularLocation>
        <location evidence="1">Endomembrane system</location>
        <topology evidence="1">Multi-pass membrane protein</topology>
    </subcellularLocation>
</comment>